<keyword evidence="3" id="KW-0255">Endonuclease</keyword>
<evidence type="ECO:0000259" key="2">
    <source>
        <dbReference type="Pfam" id="PF17728"/>
    </source>
</evidence>
<keyword evidence="3" id="KW-0540">Nuclease</keyword>
<name>A0A8B3CIX5_9LEPT</name>
<keyword evidence="3" id="KW-0378">Hydrolase</keyword>
<dbReference type="GO" id="GO:0009307">
    <property type="term" value="P:DNA restriction-modification system"/>
    <property type="evidence" value="ECO:0007669"/>
    <property type="project" value="InterPro"/>
</dbReference>
<feature type="domain" description="BsuBI/PstI restriction endonuclease HTH" evidence="2">
    <location>
        <begin position="6"/>
        <end position="150"/>
    </location>
</feature>
<comment type="caution">
    <text evidence="3">The sequence shown here is derived from an EMBL/GenBank/DDBJ whole genome shotgun (WGS) entry which is preliminary data.</text>
</comment>
<dbReference type="RefSeq" id="WP_118983792.1">
    <property type="nucleotide sequence ID" value="NZ_QHCS01000008.1"/>
</dbReference>
<dbReference type="AlphaFoldDB" id="A0A8B3CIX5"/>
<dbReference type="Pfam" id="PF06616">
    <property type="entry name" value="BsuBI_PstI_RE"/>
    <property type="match status" value="1"/>
</dbReference>
<evidence type="ECO:0000313" key="4">
    <source>
        <dbReference type="Proteomes" id="UP000266669"/>
    </source>
</evidence>
<dbReference type="GO" id="GO:0000287">
    <property type="term" value="F:magnesium ion binding"/>
    <property type="evidence" value="ECO:0007669"/>
    <property type="project" value="InterPro"/>
</dbReference>
<dbReference type="GO" id="GO:0009036">
    <property type="term" value="F:type II site-specific deoxyribonuclease activity"/>
    <property type="evidence" value="ECO:0007669"/>
    <property type="project" value="InterPro"/>
</dbReference>
<evidence type="ECO:0000259" key="1">
    <source>
        <dbReference type="Pfam" id="PF06616"/>
    </source>
</evidence>
<dbReference type="Gene3D" id="1.10.10.1820">
    <property type="entry name" value="BsuBI/PstI restriction endonuclease-like"/>
    <property type="match status" value="1"/>
</dbReference>
<reference evidence="4" key="1">
    <citation type="submission" date="2018-05" db="EMBL/GenBank/DDBJ databases">
        <title>Leptospira yasudae sp. nov. and Leptospira stimsonii sp. nov., two pathogenic species of the genus Leptospira isolated from environmental sources.</title>
        <authorList>
            <person name="Casanovas-Massana A."/>
            <person name="Hamond C."/>
            <person name="Santos L.A."/>
            <person name="Hacker K.P."/>
            <person name="Balassiano I."/>
            <person name="Medeiros M.A."/>
            <person name="Reis M.G."/>
            <person name="Ko A.I."/>
            <person name="Wunder E.A."/>
        </authorList>
    </citation>
    <scope>NUCLEOTIDE SEQUENCE [LARGE SCALE GENOMIC DNA]</scope>
    <source>
        <strain evidence="4">AMB6-RJ</strain>
    </source>
</reference>
<feature type="domain" description="BsuBI/PstI restriction endonuclease" evidence="1">
    <location>
        <begin position="166"/>
        <end position="318"/>
    </location>
</feature>
<dbReference type="Gene3D" id="3.40.1350.80">
    <property type="match status" value="1"/>
</dbReference>
<dbReference type="InterPro" id="IPR041454">
    <property type="entry name" value="BsuBI/PstI_N"/>
</dbReference>
<dbReference type="InterPro" id="IPR041963">
    <property type="entry name" value="BsuBI/PstI_C_sf"/>
</dbReference>
<accession>A0A8B3CIX5</accession>
<dbReference type="Pfam" id="PF17728">
    <property type="entry name" value="BsuBI_PstI_RE_N"/>
    <property type="match status" value="1"/>
</dbReference>
<sequence length="328" mass="37783">MSRKNSKIEEAIEILTELRAFDPLLTKGRRERIALALLALANVRPNSFWKNAQNWTGRADSWSLSTREIITFWNTNYGLTISPGSYDDVRRKVLIYLVQAGIVLKSAGNPDANTNNPTRKYGISQEVGDLLRAYPGGPWKKHIEKFINKHGDYAARVERAKDLPVVPVMFPNGKQLELSVGEHNEIQKLIIENFLPRFLKKPVVLYVGDTNNKLLFMDEKMLYKVGIPTPNHDKLPDIIALDLEKNWIFLIEAVHSSNPISRVRHLELEELMKECKLDIVYVSAFKDRNSFRNWLIEISWETEVWLGDSPEHMIHFNGDKFLGPHIKK</sequence>
<dbReference type="Proteomes" id="UP000266669">
    <property type="component" value="Unassembled WGS sequence"/>
</dbReference>
<organism evidence="3 4">
    <name type="scientific">Leptospira stimsonii</name>
    <dbReference type="NCBI Taxonomy" id="2202203"/>
    <lineage>
        <taxon>Bacteria</taxon>
        <taxon>Pseudomonadati</taxon>
        <taxon>Spirochaetota</taxon>
        <taxon>Spirochaetia</taxon>
        <taxon>Leptospirales</taxon>
        <taxon>Leptospiraceae</taxon>
        <taxon>Leptospira</taxon>
    </lineage>
</organism>
<dbReference type="EMBL" id="QHCS01000008">
    <property type="protein sequence ID" value="RHX83558.1"/>
    <property type="molecule type" value="Genomic_DNA"/>
</dbReference>
<dbReference type="InterPro" id="IPR009528">
    <property type="entry name" value="Restrct_endonuc_II_BsuBI_C"/>
</dbReference>
<dbReference type="InterPro" id="IPR041962">
    <property type="entry name" value="BsuBI/PstI_N_sf"/>
</dbReference>
<dbReference type="GO" id="GO:0003677">
    <property type="term" value="F:DNA binding"/>
    <property type="evidence" value="ECO:0007669"/>
    <property type="project" value="InterPro"/>
</dbReference>
<gene>
    <name evidence="3" type="ORF">DLM78_21440</name>
</gene>
<proteinExistence type="predicted"/>
<protein>
    <submittedName>
        <fullName evidence="3">Restriction endonuclease</fullName>
    </submittedName>
</protein>
<evidence type="ECO:0000313" key="3">
    <source>
        <dbReference type="EMBL" id="RHX83558.1"/>
    </source>
</evidence>